<proteinExistence type="predicted"/>
<name>A0A645C8W3_9ZZZZ</name>
<dbReference type="AntiFam" id="ANF00095">
    <property type="entry name" value="Shadow ORF (opposite ABC transporters)"/>
</dbReference>
<comment type="caution">
    <text evidence="1">The sequence shown here is derived from an EMBL/GenBank/DDBJ whole genome shotgun (WGS) entry which is preliminary data.</text>
</comment>
<organism evidence="1">
    <name type="scientific">bioreactor metagenome</name>
    <dbReference type="NCBI Taxonomy" id="1076179"/>
    <lineage>
        <taxon>unclassified sequences</taxon>
        <taxon>metagenomes</taxon>
        <taxon>ecological metagenomes</taxon>
    </lineage>
</organism>
<accession>A0A645C8W3</accession>
<gene>
    <name evidence="1" type="ORF">SDC9_119729</name>
</gene>
<dbReference type="AlphaFoldDB" id="A0A645C8W3"/>
<dbReference type="EMBL" id="VSSQ01024934">
    <property type="protein sequence ID" value="MPM72753.1"/>
    <property type="molecule type" value="Genomic_DNA"/>
</dbReference>
<evidence type="ECO:0000313" key="1">
    <source>
        <dbReference type="EMBL" id="MPM72753.1"/>
    </source>
</evidence>
<protein>
    <submittedName>
        <fullName evidence="1">Uncharacterized protein</fullName>
    </submittedName>
</protein>
<sequence>MGDEENGLPLRRQIAHNPHQLVDLLRRQDGGRLVEYQDLVVPVEHFQNLGALLHTHGDVPHIGVRVHHQSVFFRQGHHLFPGLCLLQEAVPARLHAHDNVVQHGEALHQLKMLVDHTDAQGVCVVWVLDGNLFPVHADGPLFRPVQAEQDAHQRGLSRAVFPQQRVDLSLF</sequence>
<reference evidence="1" key="1">
    <citation type="submission" date="2019-08" db="EMBL/GenBank/DDBJ databases">
        <authorList>
            <person name="Kucharzyk K."/>
            <person name="Murdoch R.W."/>
            <person name="Higgins S."/>
            <person name="Loffler F."/>
        </authorList>
    </citation>
    <scope>NUCLEOTIDE SEQUENCE</scope>
</reference>